<evidence type="ECO:0000313" key="2">
    <source>
        <dbReference type="EMBL" id="MPC52311.1"/>
    </source>
</evidence>
<dbReference type="Proteomes" id="UP000324222">
    <property type="component" value="Unassembled WGS sequence"/>
</dbReference>
<keyword evidence="1" id="KW-0472">Membrane</keyword>
<organism evidence="2 3">
    <name type="scientific">Portunus trituberculatus</name>
    <name type="common">Swimming crab</name>
    <name type="synonym">Neptunus trituberculatus</name>
    <dbReference type="NCBI Taxonomy" id="210409"/>
    <lineage>
        <taxon>Eukaryota</taxon>
        <taxon>Metazoa</taxon>
        <taxon>Ecdysozoa</taxon>
        <taxon>Arthropoda</taxon>
        <taxon>Crustacea</taxon>
        <taxon>Multicrustacea</taxon>
        <taxon>Malacostraca</taxon>
        <taxon>Eumalacostraca</taxon>
        <taxon>Eucarida</taxon>
        <taxon>Decapoda</taxon>
        <taxon>Pleocyemata</taxon>
        <taxon>Brachyura</taxon>
        <taxon>Eubrachyura</taxon>
        <taxon>Portunoidea</taxon>
        <taxon>Portunidae</taxon>
        <taxon>Portuninae</taxon>
        <taxon>Portunus</taxon>
    </lineage>
</organism>
<protein>
    <submittedName>
        <fullName evidence="2">Uncharacterized protein</fullName>
    </submittedName>
</protein>
<dbReference type="EMBL" id="VSRR010010775">
    <property type="protein sequence ID" value="MPC52311.1"/>
    <property type="molecule type" value="Genomic_DNA"/>
</dbReference>
<comment type="caution">
    <text evidence="2">The sequence shown here is derived from an EMBL/GenBank/DDBJ whole genome shotgun (WGS) entry which is preliminary data.</text>
</comment>
<proteinExistence type="predicted"/>
<keyword evidence="3" id="KW-1185">Reference proteome</keyword>
<name>A0A5B7FXR5_PORTR</name>
<keyword evidence="1" id="KW-1133">Transmembrane helix</keyword>
<keyword evidence="1" id="KW-0812">Transmembrane</keyword>
<evidence type="ECO:0000256" key="1">
    <source>
        <dbReference type="SAM" id="Phobius"/>
    </source>
</evidence>
<sequence length="87" mass="10232">MFQYFGIILVCVFMFMYLDQYDAVIYLHSRVTSNECAVALTDPLLVCIRVRSKSSSYVLLLRENLLNEVTYTKICHYIRWCVTLSFS</sequence>
<gene>
    <name evidence="2" type="ORF">E2C01_046176</name>
</gene>
<accession>A0A5B7FXR5</accession>
<dbReference type="AlphaFoldDB" id="A0A5B7FXR5"/>
<feature type="transmembrane region" description="Helical" evidence="1">
    <location>
        <begin position="6"/>
        <end position="27"/>
    </location>
</feature>
<reference evidence="2 3" key="1">
    <citation type="submission" date="2019-05" db="EMBL/GenBank/DDBJ databases">
        <title>Another draft genome of Portunus trituberculatus and its Hox gene families provides insights of decapod evolution.</title>
        <authorList>
            <person name="Jeong J.-H."/>
            <person name="Song I."/>
            <person name="Kim S."/>
            <person name="Choi T."/>
            <person name="Kim D."/>
            <person name="Ryu S."/>
            <person name="Kim W."/>
        </authorList>
    </citation>
    <scope>NUCLEOTIDE SEQUENCE [LARGE SCALE GENOMIC DNA]</scope>
    <source>
        <tissue evidence="2">Muscle</tissue>
    </source>
</reference>
<evidence type="ECO:0000313" key="3">
    <source>
        <dbReference type="Proteomes" id="UP000324222"/>
    </source>
</evidence>